<protein>
    <recommendedName>
        <fullName evidence="1">Thioredoxin domain-containing protein</fullName>
    </recommendedName>
</protein>
<dbReference type="InterPro" id="IPR013783">
    <property type="entry name" value="Ig-like_fold"/>
</dbReference>
<evidence type="ECO:0000259" key="1">
    <source>
        <dbReference type="PROSITE" id="PS51352"/>
    </source>
</evidence>
<dbReference type="RefSeq" id="WP_035474235.1">
    <property type="nucleotide sequence ID" value="NZ_JRGF01000016.1"/>
</dbReference>
<gene>
    <name evidence="2" type="ORF">LG35_09400</name>
</gene>
<dbReference type="InterPro" id="IPR013766">
    <property type="entry name" value="Thioredoxin_domain"/>
</dbReference>
<dbReference type="InterPro" id="IPR021615">
    <property type="entry name" value="Omp28"/>
</dbReference>
<comment type="caution">
    <text evidence="2">The sequence shown here is derived from an EMBL/GenBank/DDBJ whole genome shotgun (WGS) entry which is preliminary data.</text>
</comment>
<evidence type="ECO:0000313" key="2">
    <source>
        <dbReference type="EMBL" id="KHE41075.1"/>
    </source>
</evidence>
<dbReference type="SUPFAM" id="SSF52833">
    <property type="entry name" value="Thioredoxin-like"/>
    <property type="match status" value="1"/>
</dbReference>
<dbReference type="Gene3D" id="2.60.40.10">
    <property type="entry name" value="Immunoglobulins"/>
    <property type="match status" value="1"/>
</dbReference>
<dbReference type="EMBL" id="JRGF01000016">
    <property type="protein sequence ID" value="KHE41075.1"/>
    <property type="molecule type" value="Genomic_DNA"/>
</dbReference>
<keyword evidence="3" id="KW-1185">Reference proteome</keyword>
<proteinExistence type="predicted"/>
<dbReference type="CDD" id="cd02947">
    <property type="entry name" value="TRX_family"/>
    <property type="match status" value="1"/>
</dbReference>
<dbReference type="Proteomes" id="UP000030889">
    <property type="component" value="Unassembled WGS sequence"/>
</dbReference>
<evidence type="ECO:0000313" key="3">
    <source>
        <dbReference type="Proteomes" id="UP000030889"/>
    </source>
</evidence>
<name>A0ABR4YH32_9BACT</name>
<dbReference type="Pfam" id="PF11551">
    <property type="entry name" value="Omp28"/>
    <property type="match status" value="1"/>
</dbReference>
<feature type="domain" description="Thioredoxin" evidence="1">
    <location>
        <begin position="276"/>
        <end position="439"/>
    </location>
</feature>
<reference evidence="2 3" key="1">
    <citation type="submission" date="2014-09" db="EMBL/GenBank/DDBJ databases">
        <title>Alistipes sp. 627, sp. nov., a novel member of the family Rikenellaceae isolated from human faeces.</title>
        <authorList>
            <person name="Shkoporov A.N."/>
            <person name="Chaplin A.V."/>
            <person name="Motuzova O.V."/>
            <person name="Kafarskaia L.I."/>
            <person name="Khokhlova E.V."/>
            <person name="Efimov B.A."/>
        </authorList>
    </citation>
    <scope>NUCLEOTIDE SEQUENCE [LARGE SCALE GENOMIC DNA]</scope>
    <source>
        <strain evidence="2 3">627</strain>
    </source>
</reference>
<sequence length="572" mass="61513">MTAFAFVACEKAGEDGGNKELRLTVDCSDLVADGVDKVTFTVKYGEEDVTAFAEIRDAATGEVLSGSEFSTDTVGSYEFVASYDGKKSNKVSVRAEAGAGLILLADRESIVCDGREAVTFTVMLDGDDVTKQASISDAATGEVLDGNEFATDVIGSYKFVASYNGQESNKVAVEVIAVSGELVLSVDKESIMNDGRDRATFTVTFEGQDVTVLATIVNQTSGETWDRGVHSFASYLSDEYEFKASYQGLQSNTVKVVVTREEANPLVIMATRPRIAADGSDATSFKVTYEGGDVTDAAKIKNLATGEYLESNSFSYSGDLQVVAFEAEYNGVVSEPVHVGFGDFYKNVLLYRFTATWCGPCSAFMSVLKVALGVYPDRLVEVAIHQSDMYTSNDNPLFLQYFSVPAIPAVFFDFDKKNQQDPSVMSVTDVVNIIKEYQATGAKVGIAMSSTVDADRNVTVSVRVTPSEAGMYRLGVILLEDGIEGAQSGTSRFIHDNTMRALATSLGGDSLGEVAENTEVVKEYTFSLEGYTDNCRVVAYVNTADGDVYATTNAASCPVNGRTDYRFETAAE</sequence>
<organism evidence="2 3">
    <name type="scientific">Alistipes inops</name>
    <dbReference type="NCBI Taxonomy" id="1501391"/>
    <lineage>
        <taxon>Bacteria</taxon>
        <taxon>Pseudomonadati</taxon>
        <taxon>Bacteroidota</taxon>
        <taxon>Bacteroidia</taxon>
        <taxon>Bacteroidales</taxon>
        <taxon>Rikenellaceae</taxon>
        <taxon>Alistipes</taxon>
    </lineage>
</organism>
<dbReference type="Gene3D" id="3.40.30.10">
    <property type="entry name" value="Glutaredoxin"/>
    <property type="match status" value="1"/>
</dbReference>
<dbReference type="PROSITE" id="PS51352">
    <property type="entry name" value="THIOREDOXIN_2"/>
    <property type="match status" value="1"/>
</dbReference>
<accession>A0ABR4YH32</accession>
<dbReference type="InterPro" id="IPR036249">
    <property type="entry name" value="Thioredoxin-like_sf"/>
</dbReference>